<dbReference type="OrthoDB" id="9768323at2"/>
<dbReference type="Pfam" id="PF05378">
    <property type="entry name" value="Hydant_A_N"/>
    <property type="match status" value="1"/>
</dbReference>
<dbReference type="InterPro" id="IPR045079">
    <property type="entry name" value="Oxoprolinase-like"/>
</dbReference>
<dbReference type="AlphaFoldDB" id="A0A0M0LKP7"/>
<gene>
    <name evidence="3" type="ORF">AMD00_04155</name>
</gene>
<feature type="domain" description="Hydantoinase/oxoprolinase N-terminal" evidence="2">
    <location>
        <begin position="4"/>
        <end position="173"/>
    </location>
</feature>
<accession>A0A0M0LKP7</accession>
<dbReference type="PATRIC" id="fig|263475.3.peg.1220"/>
<evidence type="ECO:0000259" key="2">
    <source>
        <dbReference type="Pfam" id="PF05378"/>
    </source>
</evidence>
<dbReference type="SUPFAM" id="SSF53067">
    <property type="entry name" value="Actin-like ATPase domain"/>
    <property type="match status" value="2"/>
</dbReference>
<evidence type="ECO:0000259" key="1">
    <source>
        <dbReference type="Pfam" id="PF01968"/>
    </source>
</evidence>
<proteinExistence type="predicted"/>
<dbReference type="Pfam" id="PF01968">
    <property type="entry name" value="Hydantoinase_A"/>
    <property type="match status" value="1"/>
</dbReference>
<dbReference type="PANTHER" id="PTHR11365:SF10">
    <property type="entry name" value="HYDANTOINASE_OXOPROLINASE"/>
    <property type="match status" value="1"/>
</dbReference>
<evidence type="ECO:0000313" key="4">
    <source>
        <dbReference type="Proteomes" id="UP000036867"/>
    </source>
</evidence>
<feature type="domain" description="Hydantoinase A/oxoprolinase" evidence="1">
    <location>
        <begin position="193"/>
        <end position="363"/>
    </location>
</feature>
<dbReference type="InterPro" id="IPR002821">
    <property type="entry name" value="Hydantoinase_A"/>
</dbReference>
<dbReference type="Gene3D" id="3.30.420.40">
    <property type="match status" value="1"/>
</dbReference>
<dbReference type="STRING" id="263475.AMD00_04155"/>
<dbReference type="InterPro" id="IPR043129">
    <property type="entry name" value="ATPase_NBD"/>
</dbReference>
<organism evidence="3 4">
    <name type="scientific">Viridibacillus arvi</name>
    <dbReference type="NCBI Taxonomy" id="263475"/>
    <lineage>
        <taxon>Bacteria</taxon>
        <taxon>Bacillati</taxon>
        <taxon>Bacillota</taxon>
        <taxon>Bacilli</taxon>
        <taxon>Bacillales</taxon>
        <taxon>Caryophanaceae</taxon>
        <taxon>Viridibacillus</taxon>
    </lineage>
</organism>
<dbReference type="InterPro" id="IPR008040">
    <property type="entry name" value="Hydant_A_N"/>
</dbReference>
<dbReference type="GO" id="GO:0016787">
    <property type="term" value="F:hydrolase activity"/>
    <property type="evidence" value="ECO:0007669"/>
    <property type="project" value="InterPro"/>
</dbReference>
<sequence>MMYRLGLDVGGTNTDAALIDEDLKVFHTVKVPTTKDVESGIIDAIAKVVRESKVDSNNIKYAMLGTTHCTNAIVERKRLDKVGVIRIGRPATTAIPPFTNWPKDIREKIEVASIIVSGGYEFDGRLIAELDKEEVSKFCREISGKAESIAISGVYAPVNKEQEEIVAAWVREELGDIPISLSHAIGSIGLLERENATILNAALMTTGQTVINGFSKALSSLNIEAEMFFSQNDGTLMNAAYAERYPILTMGCGPTNSIRGSAHLTGLDDAIVLDVGGTTSDIGVLSKGFPRESSLAVIIGGVNTNFRMPDILSIGLGGGTRILDNNEKITVGPESVGYEITKKAIIFGGDVLTTSDIVTRLGYAFEDRAEQVEHLSTEFCEKVNEQMTEMLEDAIDQMKTSSKDVPLILSGGGSIIVSKSLKGVSEVIMPEHYGAANAIGAALGQVSGDVERIYSLDKMNREEAITDAKNLATYEALKAGADEKTISIISIEDIPLAYLPGNALLIRVKAVGDLQYSNESVII</sequence>
<comment type="caution">
    <text evidence="3">The sequence shown here is derived from an EMBL/GenBank/DDBJ whole genome shotgun (WGS) entry which is preliminary data.</text>
</comment>
<reference evidence="4" key="1">
    <citation type="submission" date="2015-08" db="EMBL/GenBank/DDBJ databases">
        <title>Fjat-10028 dsm 16317.</title>
        <authorList>
            <person name="Liu B."/>
            <person name="Wang J."/>
            <person name="Zhu Y."/>
            <person name="Liu G."/>
            <person name="Chen Q."/>
            <person name="Chen Z."/>
            <person name="Lan J."/>
            <person name="Che J."/>
            <person name="Ge C."/>
            <person name="Shi H."/>
            <person name="Pan Z."/>
            <person name="Liu X."/>
        </authorList>
    </citation>
    <scope>NUCLEOTIDE SEQUENCE [LARGE SCALE GENOMIC DNA]</scope>
    <source>
        <strain evidence="4">DSM 16317</strain>
    </source>
</reference>
<evidence type="ECO:0000313" key="3">
    <source>
        <dbReference type="EMBL" id="KOO51660.1"/>
    </source>
</evidence>
<evidence type="ECO:0008006" key="5">
    <source>
        <dbReference type="Google" id="ProtNLM"/>
    </source>
</evidence>
<name>A0A0M0LKP7_9BACL</name>
<dbReference type="Proteomes" id="UP000036867">
    <property type="component" value="Unassembled WGS sequence"/>
</dbReference>
<protein>
    <recommendedName>
        <fullName evidence="5">Hydantoinase subunit beta</fullName>
    </recommendedName>
</protein>
<dbReference type="EMBL" id="LILB01000001">
    <property type="protein sequence ID" value="KOO51660.1"/>
    <property type="molecule type" value="Genomic_DNA"/>
</dbReference>
<keyword evidence="4" id="KW-1185">Reference proteome</keyword>
<dbReference type="PANTHER" id="PTHR11365">
    <property type="entry name" value="5-OXOPROLINASE RELATED"/>
    <property type="match status" value="1"/>
</dbReference>